<dbReference type="AlphaFoldDB" id="A0A4Q0YMV5"/>
<proteinExistence type="predicted"/>
<comment type="caution">
    <text evidence="2">The sequence shown here is derived from an EMBL/GenBank/DDBJ whole genome shotgun (WGS) entry which is preliminary data.</text>
</comment>
<feature type="transmembrane region" description="Helical" evidence="1">
    <location>
        <begin position="7"/>
        <end position="28"/>
    </location>
</feature>
<name>A0A4Q0YMV5_9GAMM</name>
<organism evidence="2 3">
    <name type="scientific">Veronia nyctiphanis</name>
    <dbReference type="NCBI Taxonomy" id="1278244"/>
    <lineage>
        <taxon>Bacteria</taxon>
        <taxon>Pseudomonadati</taxon>
        <taxon>Pseudomonadota</taxon>
        <taxon>Gammaproteobacteria</taxon>
        <taxon>Vibrionales</taxon>
        <taxon>Vibrionaceae</taxon>
        <taxon>Veronia</taxon>
    </lineage>
</organism>
<dbReference type="RefSeq" id="WP_129123239.1">
    <property type="nucleotide sequence ID" value="NZ_PEIB01000024.1"/>
</dbReference>
<dbReference type="Proteomes" id="UP000290287">
    <property type="component" value="Unassembled WGS sequence"/>
</dbReference>
<evidence type="ECO:0000313" key="2">
    <source>
        <dbReference type="EMBL" id="RXJ72220.1"/>
    </source>
</evidence>
<feature type="transmembrane region" description="Helical" evidence="1">
    <location>
        <begin position="67"/>
        <end position="90"/>
    </location>
</feature>
<accession>A0A4Q0YMV5</accession>
<gene>
    <name evidence="2" type="ORF">CS022_16860</name>
</gene>
<reference evidence="2 3" key="1">
    <citation type="submission" date="2017-10" db="EMBL/GenBank/DDBJ databases">
        <title>Nyctiphanis sp. nov., isolated from the stomach of the euphausiid Nyctiphanes simplex (Hansen, 1911) in the Gulf of California.</title>
        <authorList>
            <person name="Gomez-Gil B."/>
            <person name="Aguilar-Mendez M."/>
            <person name="Lopez-Cortes A."/>
            <person name="Gomez-Gutierrez J."/>
            <person name="Roque A."/>
            <person name="Lang E."/>
            <person name="Gonzalez-Castillo A."/>
        </authorList>
    </citation>
    <scope>NUCLEOTIDE SEQUENCE [LARGE SCALE GENOMIC DNA]</scope>
    <source>
        <strain evidence="2 3">CAIM 600</strain>
    </source>
</reference>
<feature type="transmembrane region" description="Helical" evidence="1">
    <location>
        <begin position="96"/>
        <end position="116"/>
    </location>
</feature>
<keyword evidence="3" id="KW-1185">Reference proteome</keyword>
<dbReference type="OrthoDB" id="7067618at2"/>
<keyword evidence="1" id="KW-1133">Transmembrane helix</keyword>
<keyword evidence="1" id="KW-0472">Membrane</keyword>
<feature type="transmembrane region" description="Helical" evidence="1">
    <location>
        <begin position="34"/>
        <end position="55"/>
    </location>
</feature>
<evidence type="ECO:0000256" key="1">
    <source>
        <dbReference type="SAM" id="Phobius"/>
    </source>
</evidence>
<keyword evidence="1" id="KW-0812">Transmembrane</keyword>
<dbReference type="EMBL" id="PEIB01000024">
    <property type="protein sequence ID" value="RXJ72220.1"/>
    <property type="molecule type" value="Genomic_DNA"/>
</dbReference>
<sequence length="132" mass="14394">MPITHKINILYIDGGAGFTVGLLLLLLLDRISSLYNLPVSVVMFLGVANVCYGLYGITIAASRFKNSASISLLAIANGCWMVICTLLVLYHLKTASLIGLSFLSLEAIFVGFLAWFEWENRYALSEVCAAEP</sequence>
<protein>
    <submittedName>
        <fullName evidence="2">Uncharacterized protein</fullName>
    </submittedName>
</protein>
<evidence type="ECO:0000313" key="3">
    <source>
        <dbReference type="Proteomes" id="UP000290287"/>
    </source>
</evidence>